<keyword evidence="2 4" id="KW-1005">Bacterial flagellum biogenesis</keyword>
<dbReference type="PANTHER" id="PTHR39190:SF1">
    <property type="entry name" value="FLAGELLAR ASSEMBLY FACTOR FLIW"/>
    <property type="match status" value="1"/>
</dbReference>
<dbReference type="SUPFAM" id="SSF141457">
    <property type="entry name" value="BH3618-like"/>
    <property type="match status" value="1"/>
</dbReference>
<keyword evidence="4" id="KW-0143">Chaperone</keyword>
<comment type="subunit">
    <text evidence="4">Interacts with translational regulator CsrA and flagellin(s).</text>
</comment>
<dbReference type="InterPro" id="IPR003775">
    <property type="entry name" value="Flagellar_assembly_factor_FliW"/>
</dbReference>
<keyword evidence="5" id="KW-0969">Cilium</keyword>
<dbReference type="GO" id="GO:0044780">
    <property type="term" value="P:bacterial-type flagellum assembly"/>
    <property type="evidence" value="ECO:0007669"/>
    <property type="project" value="UniProtKB-UniRule"/>
</dbReference>
<comment type="subcellular location">
    <subcellularLocation>
        <location evidence="4">Cytoplasm</location>
    </subcellularLocation>
</comment>
<dbReference type="EMBL" id="CP034437">
    <property type="protein sequence ID" value="AZN38524.1"/>
    <property type="molecule type" value="Genomic_DNA"/>
</dbReference>
<evidence type="ECO:0000256" key="3">
    <source>
        <dbReference type="ARBA" id="ARBA00022845"/>
    </source>
</evidence>
<name>A0A3S8ZYP6_9BACL</name>
<keyword evidence="3 4" id="KW-0810">Translation regulation</keyword>
<comment type="similarity">
    <text evidence="4">Belongs to the FliW family.</text>
</comment>
<dbReference type="HAMAP" id="MF_01185">
    <property type="entry name" value="FliW"/>
    <property type="match status" value="1"/>
</dbReference>
<dbReference type="RefSeq" id="WP_126011717.1">
    <property type="nucleotide sequence ID" value="NZ_CP034437.1"/>
</dbReference>
<evidence type="ECO:0000256" key="4">
    <source>
        <dbReference type="HAMAP-Rule" id="MF_01185"/>
    </source>
</evidence>
<keyword evidence="5" id="KW-0966">Cell projection</keyword>
<evidence type="ECO:0000256" key="2">
    <source>
        <dbReference type="ARBA" id="ARBA00022795"/>
    </source>
</evidence>
<dbReference type="NCBIfam" id="NF009793">
    <property type="entry name" value="PRK13285.1-1"/>
    <property type="match status" value="1"/>
</dbReference>
<reference evidence="6" key="1">
    <citation type="submission" date="2018-12" db="EMBL/GenBank/DDBJ databases">
        <title>Genome sequence of Peanibacillus sp.</title>
        <authorList>
            <person name="Subramani G."/>
            <person name="Srinivasan S."/>
            <person name="Kim M.K."/>
        </authorList>
    </citation>
    <scope>NUCLEOTIDE SEQUENCE [LARGE SCALE GENOMIC DNA]</scope>
    <source>
        <strain evidence="6">18JY67-1</strain>
    </source>
</reference>
<dbReference type="InterPro" id="IPR024046">
    <property type="entry name" value="Flagellar_assmbl_FliW_dom_sf"/>
</dbReference>
<gene>
    <name evidence="4" type="primary">fliW</name>
    <name evidence="5" type="ORF">EJC50_01690</name>
</gene>
<dbReference type="Proteomes" id="UP000272528">
    <property type="component" value="Chromosome"/>
</dbReference>
<sequence length="144" mass="15957">MELQTSRFGTITVEEDMIYSFSNGIPGFEGENSFILISPEEDKPLSYLQSVNNGDLAFIITDPFVFYPEYDFELPESAIADLEIESVDQVIIQSIISINGDMEAATMNLIAPIVINTNNRVGKQVVLGNVSYTTKHPLFALADK</sequence>
<protein>
    <recommendedName>
        <fullName evidence="4">Flagellar assembly factor FliW</fullName>
    </recommendedName>
</protein>
<proteinExistence type="inferred from homology"/>
<keyword evidence="5" id="KW-0282">Flagellum</keyword>
<dbReference type="GO" id="GO:0005737">
    <property type="term" value="C:cytoplasm"/>
    <property type="evidence" value="ECO:0007669"/>
    <property type="project" value="UniProtKB-SubCell"/>
</dbReference>
<dbReference type="AlphaFoldDB" id="A0A3S8ZYP6"/>
<evidence type="ECO:0000313" key="6">
    <source>
        <dbReference type="Proteomes" id="UP000272528"/>
    </source>
</evidence>
<evidence type="ECO:0000256" key="1">
    <source>
        <dbReference type="ARBA" id="ARBA00022490"/>
    </source>
</evidence>
<dbReference type="Pfam" id="PF02623">
    <property type="entry name" value="FliW"/>
    <property type="match status" value="1"/>
</dbReference>
<organism evidence="5 6">
    <name type="scientific">Paenibacillus albus</name>
    <dbReference type="NCBI Taxonomy" id="2495582"/>
    <lineage>
        <taxon>Bacteria</taxon>
        <taxon>Bacillati</taxon>
        <taxon>Bacillota</taxon>
        <taxon>Bacilli</taxon>
        <taxon>Bacillales</taxon>
        <taxon>Paenibacillaceae</taxon>
        <taxon>Paenibacillus</taxon>
    </lineage>
</organism>
<keyword evidence="1 4" id="KW-0963">Cytoplasm</keyword>
<keyword evidence="6" id="KW-1185">Reference proteome</keyword>
<dbReference type="KEGG" id="palb:EJC50_01690"/>
<accession>A0A3S8ZYP6</accession>
<dbReference type="GO" id="GO:0006417">
    <property type="term" value="P:regulation of translation"/>
    <property type="evidence" value="ECO:0007669"/>
    <property type="project" value="UniProtKB-KW"/>
</dbReference>
<dbReference type="Gene3D" id="2.30.290.10">
    <property type="entry name" value="BH3618-like"/>
    <property type="match status" value="1"/>
</dbReference>
<evidence type="ECO:0000313" key="5">
    <source>
        <dbReference type="EMBL" id="AZN38524.1"/>
    </source>
</evidence>
<dbReference type="OrthoDB" id="9801235at2"/>
<comment type="function">
    <text evidence="4">Acts as an anti-CsrA protein, binds CsrA and prevents it from repressing translation of its target genes, one of which is flagellin. Binds to flagellin and participates in the assembly of the flagellum.</text>
</comment>
<dbReference type="PANTHER" id="PTHR39190">
    <property type="entry name" value="FLAGELLAR ASSEMBLY FACTOR FLIW"/>
    <property type="match status" value="1"/>
</dbReference>